<proteinExistence type="inferred from homology"/>
<dbReference type="EnsemblPlants" id="Pp3c2_19570V3.2">
    <property type="protein sequence ID" value="Pp3c2_19570V3.2"/>
    <property type="gene ID" value="Pp3c2_19570"/>
</dbReference>
<comment type="similarity">
    <text evidence="1">Belongs to the BROX family.</text>
</comment>
<evidence type="ECO:0000313" key="4">
    <source>
        <dbReference type="Proteomes" id="UP000006727"/>
    </source>
</evidence>
<dbReference type="Pfam" id="PF03097">
    <property type="entry name" value="BRO1"/>
    <property type="match status" value="1"/>
</dbReference>
<keyword evidence="4" id="KW-1185">Reference proteome</keyword>
<dbReference type="InterPro" id="IPR038898">
    <property type="entry name" value="BROX"/>
</dbReference>
<dbReference type="Gramene" id="Pp3c2_19570V3.3">
    <property type="protein sequence ID" value="Pp3c2_19570V3.3"/>
    <property type="gene ID" value="Pp3c2_19570"/>
</dbReference>
<name>A0A7I4CZX3_PHYPA</name>
<dbReference type="Gene3D" id="1.25.40.280">
    <property type="entry name" value="alix/aip1 like domains"/>
    <property type="match status" value="1"/>
</dbReference>
<dbReference type="InterPro" id="IPR004328">
    <property type="entry name" value="BRO1_dom"/>
</dbReference>
<evidence type="ECO:0000256" key="1">
    <source>
        <dbReference type="ARBA" id="ARBA00008901"/>
    </source>
</evidence>
<dbReference type="PANTHER" id="PTHR23032:SF13">
    <property type="entry name" value="BRO1 DOMAIN-CONTAINING PROTEIN BROX"/>
    <property type="match status" value="1"/>
</dbReference>
<dbReference type="InterPro" id="IPR038499">
    <property type="entry name" value="BRO1_sf"/>
</dbReference>
<protein>
    <recommendedName>
        <fullName evidence="2">BRO1 domain-containing protein</fullName>
    </recommendedName>
</protein>
<dbReference type="CDD" id="cd09034">
    <property type="entry name" value="BRO1_Alix_like"/>
    <property type="match status" value="1"/>
</dbReference>
<dbReference type="GeneID" id="112278930"/>
<reference evidence="3 4" key="2">
    <citation type="journal article" date="2018" name="Plant J.">
        <title>The Physcomitrella patens chromosome-scale assembly reveals moss genome structure and evolution.</title>
        <authorList>
            <person name="Lang D."/>
            <person name="Ullrich K.K."/>
            <person name="Murat F."/>
            <person name="Fuchs J."/>
            <person name="Jenkins J."/>
            <person name="Haas F.B."/>
            <person name="Piednoel M."/>
            <person name="Gundlach H."/>
            <person name="Van Bel M."/>
            <person name="Meyberg R."/>
            <person name="Vives C."/>
            <person name="Morata J."/>
            <person name="Symeonidi A."/>
            <person name="Hiss M."/>
            <person name="Muchero W."/>
            <person name="Kamisugi Y."/>
            <person name="Saleh O."/>
            <person name="Blanc G."/>
            <person name="Decker E.L."/>
            <person name="van Gessel N."/>
            <person name="Grimwood J."/>
            <person name="Hayes R.D."/>
            <person name="Graham S.W."/>
            <person name="Gunter L.E."/>
            <person name="McDaniel S.F."/>
            <person name="Hoernstein S.N.W."/>
            <person name="Larsson A."/>
            <person name="Li F.W."/>
            <person name="Perroud P.F."/>
            <person name="Phillips J."/>
            <person name="Ranjan P."/>
            <person name="Rokshar D.S."/>
            <person name="Rothfels C.J."/>
            <person name="Schneider L."/>
            <person name="Shu S."/>
            <person name="Stevenson D.W."/>
            <person name="Thummler F."/>
            <person name="Tillich M."/>
            <person name="Villarreal Aguilar J.C."/>
            <person name="Widiez T."/>
            <person name="Wong G.K."/>
            <person name="Wymore A."/>
            <person name="Zhang Y."/>
            <person name="Zimmer A.D."/>
            <person name="Quatrano R.S."/>
            <person name="Mayer K.F.X."/>
            <person name="Goodstein D."/>
            <person name="Casacuberta J.M."/>
            <person name="Vandepoele K."/>
            <person name="Reski R."/>
            <person name="Cuming A.C."/>
            <person name="Tuskan G.A."/>
            <person name="Maumus F."/>
            <person name="Salse J."/>
            <person name="Schmutz J."/>
            <person name="Rensing S.A."/>
        </authorList>
    </citation>
    <scope>NUCLEOTIDE SEQUENCE [LARGE SCALE GENOMIC DNA]</scope>
    <source>
        <strain evidence="3 4">cv. Gransden 2004</strain>
    </source>
</reference>
<dbReference type="Proteomes" id="UP000006727">
    <property type="component" value="Chromosome 2"/>
</dbReference>
<accession>A0A7I4CZX3</accession>
<gene>
    <name evidence="3" type="primary">LOC112278930</name>
</gene>
<dbReference type="Gramene" id="Pp3c2_19570V3.2">
    <property type="protein sequence ID" value="Pp3c2_19570V3.2"/>
    <property type="gene ID" value="Pp3c2_19570"/>
</dbReference>
<organism evidence="3 4">
    <name type="scientific">Physcomitrium patens</name>
    <name type="common">Spreading-leaved earth moss</name>
    <name type="synonym">Physcomitrella patens</name>
    <dbReference type="NCBI Taxonomy" id="3218"/>
    <lineage>
        <taxon>Eukaryota</taxon>
        <taxon>Viridiplantae</taxon>
        <taxon>Streptophyta</taxon>
        <taxon>Embryophyta</taxon>
        <taxon>Bryophyta</taxon>
        <taxon>Bryophytina</taxon>
        <taxon>Bryopsida</taxon>
        <taxon>Funariidae</taxon>
        <taxon>Funariales</taxon>
        <taxon>Funariaceae</taxon>
        <taxon>Physcomitrium</taxon>
    </lineage>
</organism>
<dbReference type="EnsemblPlants" id="Pp3c2_19570V3.3">
    <property type="protein sequence ID" value="Pp3c2_19570V3.3"/>
    <property type="gene ID" value="Pp3c2_19570"/>
</dbReference>
<feature type="domain" description="BRO1" evidence="2">
    <location>
        <begin position="26"/>
        <end position="461"/>
    </location>
</feature>
<evidence type="ECO:0000259" key="2">
    <source>
        <dbReference type="PROSITE" id="PS51180"/>
    </source>
</evidence>
<reference evidence="3" key="3">
    <citation type="submission" date="2020-12" db="UniProtKB">
        <authorList>
            <consortium name="EnsemblPlants"/>
        </authorList>
    </citation>
    <scope>IDENTIFICATION</scope>
</reference>
<dbReference type="RefSeq" id="XP_024368623.1">
    <property type="nucleotide sequence ID" value="XM_024512855.2"/>
</dbReference>
<dbReference type="PANTHER" id="PTHR23032">
    <property type="entry name" value="BRO1 DOMAIN-CONTAINING PROTEIN BROX"/>
    <property type="match status" value="1"/>
</dbReference>
<dbReference type="PROSITE" id="PS51180">
    <property type="entry name" value="BRO1"/>
    <property type="match status" value="1"/>
</dbReference>
<sequence>MGCIFSTEAVDDGGVLGIPVQASEVYVFVPGLRNPKHIDLTELLKGYVSAGLAAKLQSLRSQIISIACKSGPAVKIRRRKSLDGSSVEVDLETALNSYLPVLVGLVTGGDKFGSDIEYPWTNVEDEHKETALASGYYELLSVLHLLGMLALQEANLCLTPRPSADGFNPKASEEDKRDAIDILLKAASYFECALSRVLPNISEHIKEKLPAELTEAMLKSLEKQALGQAVELQLGFAISNVKASLAVKRRLACEQVEVWEQAMENLVRVPLAEALRDKHILFVKWKLADAKAAAYYFHGLILDEGYEANAHAEALSCLKAAYAHLKESQKVRTEFSNMEPFTKVPPVWGPMKYLAERIPRETMSKGRIFKDNYSKEKFPASTPKLPEFPIALEADPFNLPPVDPAWKRERGFEGRTSQNRDLPSFLATKKSLSKTQLPVSDLRRAGPMDPALVVSEMVQAR</sequence>
<dbReference type="AlphaFoldDB" id="A0A7I4CZX3"/>
<dbReference type="EMBL" id="ABEU02000002">
    <property type="status" value="NOT_ANNOTATED_CDS"/>
    <property type="molecule type" value="Genomic_DNA"/>
</dbReference>
<evidence type="ECO:0000313" key="3">
    <source>
        <dbReference type="EnsemblPlants" id="Pp3c2_19570V3.3"/>
    </source>
</evidence>
<dbReference type="SMART" id="SM01041">
    <property type="entry name" value="BRO1"/>
    <property type="match status" value="1"/>
</dbReference>
<reference evidence="3 4" key="1">
    <citation type="journal article" date="2008" name="Science">
        <title>The Physcomitrella genome reveals evolutionary insights into the conquest of land by plants.</title>
        <authorList>
            <person name="Rensing S."/>
            <person name="Lang D."/>
            <person name="Zimmer A."/>
            <person name="Terry A."/>
            <person name="Salamov A."/>
            <person name="Shapiro H."/>
            <person name="Nishiyama T."/>
            <person name="Perroud P.-F."/>
            <person name="Lindquist E."/>
            <person name="Kamisugi Y."/>
            <person name="Tanahashi T."/>
            <person name="Sakakibara K."/>
            <person name="Fujita T."/>
            <person name="Oishi K."/>
            <person name="Shin-I T."/>
            <person name="Kuroki Y."/>
            <person name="Toyoda A."/>
            <person name="Suzuki Y."/>
            <person name="Hashimoto A."/>
            <person name="Yamaguchi K."/>
            <person name="Sugano A."/>
            <person name="Kohara Y."/>
            <person name="Fujiyama A."/>
            <person name="Anterola A."/>
            <person name="Aoki S."/>
            <person name="Ashton N."/>
            <person name="Barbazuk W.B."/>
            <person name="Barker E."/>
            <person name="Bennetzen J."/>
            <person name="Bezanilla M."/>
            <person name="Blankenship R."/>
            <person name="Cho S.H."/>
            <person name="Dutcher S."/>
            <person name="Estelle M."/>
            <person name="Fawcett J.A."/>
            <person name="Gundlach H."/>
            <person name="Hanada K."/>
            <person name="Heyl A."/>
            <person name="Hicks K.A."/>
            <person name="Hugh J."/>
            <person name="Lohr M."/>
            <person name="Mayer K."/>
            <person name="Melkozernov A."/>
            <person name="Murata T."/>
            <person name="Nelson D."/>
            <person name="Pils B."/>
            <person name="Prigge M."/>
            <person name="Reiss B."/>
            <person name="Renner T."/>
            <person name="Rombauts S."/>
            <person name="Rushton P."/>
            <person name="Sanderfoot A."/>
            <person name="Schween G."/>
            <person name="Shiu S.-H."/>
            <person name="Stueber K."/>
            <person name="Theodoulou F.L."/>
            <person name="Tu H."/>
            <person name="Van de Peer Y."/>
            <person name="Verrier P.J."/>
            <person name="Waters E."/>
            <person name="Wood A."/>
            <person name="Yang L."/>
            <person name="Cove D."/>
            <person name="Cuming A."/>
            <person name="Hasebe M."/>
            <person name="Lucas S."/>
            <person name="Mishler D.B."/>
            <person name="Reski R."/>
            <person name="Grigoriev I."/>
            <person name="Quatrano R.S."/>
            <person name="Boore J.L."/>
        </authorList>
    </citation>
    <scope>NUCLEOTIDE SEQUENCE [LARGE SCALE GENOMIC DNA]</scope>
    <source>
        <strain evidence="3 4">cv. Gransden 2004</strain>
    </source>
</reference>